<proteinExistence type="predicted"/>
<evidence type="ECO:0000256" key="2">
    <source>
        <dbReference type="ARBA" id="ARBA00023125"/>
    </source>
</evidence>
<dbReference type="Pfam" id="PF13377">
    <property type="entry name" value="Peripla_BP_3"/>
    <property type="match status" value="1"/>
</dbReference>
<dbReference type="Gene3D" id="1.10.260.40">
    <property type="entry name" value="lambda repressor-like DNA-binding domains"/>
    <property type="match status" value="1"/>
</dbReference>
<accession>A0A1Q8HZI1</accession>
<evidence type="ECO:0000256" key="3">
    <source>
        <dbReference type="ARBA" id="ARBA00023163"/>
    </source>
</evidence>
<feature type="domain" description="HTH lacI-type" evidence="4">
    <location>
        <begin position="11"/>
        <end position="65"/>
    </location>
</feature>
<dbReference type="PANTHER" id="PTHR30146">
    <property type="entry name" value="LACI-RELATED TRANSCRIPTIONAL REPRESSOR"/>
    <property type="match status" value="1"/>
</dbReference>
<evidence type="ECO:0000313" key="6">
    <source>
        <dbReference type="Proteomes" id="UP000185736"/>
    </source>
</evidence>
<name>A0A1Q8HZI1_9ACTO</name>
<keyword evidence="2" id="KW-0238">DNA-binding</keyword>
<dbReference type="PROSITE" id="PS50932">
    <property type="entry name" value="HTH_LACI_2"/>
    <property type="match status" value="1"/>
</dbReference>
<dbReference type="InterPro" id="IPR046335">
    <property type="entry name" value="LacI/GalR-like_sensor"/>
</dbReference>
<dbReference type="GO" id="GO:0003700">
    <property type="term" value="F:DNA-binding transcription factor activity"/>
    <property type="evidence" value="ECO:0007669"/>
    <property type="project" value="TreeGrafter"/>
</dbReference>
<dbReference type="SUPFAM" id="SSF53822">
    <property type="entry name" value="Periplasmic binding protein-like I"/>
    <property type="match status" value="1"/>
</dbReference>
<dbReference type="RefSeq" id="WP_075249726.1">
    <property type="nucleotide sequence ID" value="NZ_MSGO01000038.1"/>
</dbReference>
<dbReference type="Proteomes" id="UP000185736">
    <property type="component" value="Unassembled WGS sequence"/>
</dbReference>
<evidence type="ECO:0000313" key="5">
    <source>
        <dbReference type="EMBL" id="OLL14256.1"/>
    </source>
</evidence>
<dbReference type="Gene3D" id="3.40.50.2300">
    <property type="match status" value="2"/>
</dbReference>
<sequence>MKGPRGRGGRVTIRTVAERAGRSISTVSAALNGSDGVAEKTRGEILSIATELGYQADPRAQFLRRSHTGLIGASFAIGQAYQGLIVDGLFQAASALDHALVLATSTPHRDVVDGLRSLLLQRCEGLILVDPDLSVDALAGIVDRPPTVLVGTSTELGDVDEVHSRDDVGIQLLVDHLVDTGRRRVTHVDGGKETAAGRRIERFRQAMESRGLGRGARVVPGGGDEDSGARAVHHLIQTGELPEALLCFNDHCAVGALMELRRQGVRVPQDLAVTGYDGIPVTAASAFSLTTVRQDAGLIAEVAVRALLARMHPDQDCHIPAEVAGEDRPLGGRLYRVVPDLVVRDTTAPPRERRDKARA</sequence>
<keyword evidence="3" id="KW-0804">Transcription</keyword>
<dbReference type="Pfam" id="PF00356">
    <property type="entry name" value="LacI"/>
    <property type="match status" value="1"/>
</dbReference>
<dbReference type="SMART" id="SM00354">
    <property type="entry name" value="HTH_LACI"/>
    <property type="match status" value="1"/>
</dbReference>
<gene>
    <name evidence="5" type="ORF">BKH32_09090</name>
</gene>
<dbReference type="InterPro" id="IPR028082">
    <property type="entry name" value="Peripla_BP_I"/>
</dbReference>
<dbReference type="InterPro" id="IPR000843">
    <property type="entry name" value="HTH_LacI"/>
</dbReference>
<dbReference type="SUPFAM" id="SSF47413">
    <property type="entry name" value="lambda repressor-like DNA-binding domains"/>
    <property type="match status" value="1"/>
</dbReference>
<evidence type="ECO:0000256" key="1">
    <source>
        <dbReference type="ARBA" id="ARBA00023015"/>
    </source>
</evidence>
<comment type="caution">
    <text evidence="5">The sequence shown here is derived from an EMBL/GenBank/DDBJ whole genome shotgun (WGS) entry which is preliminary data.</text>
</comment>
<dbReference type="PANTHER" id="PTHR30146:SF109">
    <property type="entry name" value="HTH-TYPE TRANSCRIPTIONAL REGULATOR GALS"/>
    <property type="match status" value="1"/>
</dbReference>
<evidence type="ECO:0000259" key="4">
    <source>
        <dbReference type="PROSITE" id="PS50932"/>
    </source>
</evidence>
<protein>
    <submittedName>
        <fullName evidence="5">LacI family transcriptional regulator</fullName>
    </submittedName>
</protein>
<dbReference type="CDD" id="cd06267">
    <property type="entry name" value="PBP1_LacI_sugar_binding-like"/>
    <property type="match status" value="1"/>
</dbReference>
<dbReference type="AlphaFoldDB" id="A0A1Q8HZI1"/>
<reference evidence="5 6" key="1">
    <citation type="submission" date="2016-12" db="EMBL/GenBank/DDBJ databases">
        <title>Genomic comparison of strains in the 'Actinomyces naeslundii' group.</title>
        <authorList>
            <person name="Mughal S.R."/>
            <person name="Do T."/>
            <person name="Gilbert S.C."/>
            <person name="Witherden E.A."/>
            <person name="Didelot X."/>
            <person name="Beighton D."/>
        </authorList>
    </citation>
    <scope>NUCLEOTIDE SEQUENCE [LARGE SCALE GENOMIC DNA]</scope>
    <source>
        <strain evidence="5 6">S64C</strain>
    </source>
</reference>
<keyword evidence="1" id="KW-0805">Transcription regulation</keyword>
<dbReference type="InterPro" id="IPR010982">
    <property type="entry name" value="Lambda_DNA-bd_dom_sf"/>
</dbReference>
<dbReference type="GO" id="GO:0000976">
    <property type="term" value="F:transcription cis-regulatory region binding"/>
    <property type="evidence" value="ECO:0007669"/>
    <property type="project" value="TreeGrafter"/>
</dbReference>
<dbReference type="CDD" id="cd01392">
    <property type="entry name" value="HTH_LacI"/>
    <property type="match status" value="1"/>
</dbReference>
<dbReference type="EMBL" id="MSGO01000038">
    <property type="protein sequence ID" value="OLL14256.1"/>
    <property type="molecule type" value="Genomic_DNA"/>
</dbReference>
<organism evidence="5 6">
    <name type="scientific">Actinomyces oris</name>
    <dbReference type="NCBI Taxonomy" id="544580"/>
    <lineage>
        <taxon>Bacteria</taxon>
        <taxon>Bacillati</taxon>
        <taxon>Actinomycetota</taxon>
        <taxon>Actinomycetes</taxon>
        <taxon>Actinomycetales</taxon>
        <taxon>Actinomycetaceae</taxon>
        <taxon>Actinomyces</taxon>
    </lineage>
</organism>